<keyword evidence="1" id="KW-1133">Transmembrane helix</keyword>
<sequence>MRGSNGPDAAEELSARIEAAAAGTPYRTRRTEWGLELTVDIDVPQWQERLTRSRITQMHTYRVELRPEERVFTLTDVVRAVEYEAGLGGVRLGRTLSTGRSVYTTSYRTPVGGEQYTFSSAEGHRLIRGAAREAGWREERPTSVKIAAGAGIFGGLVALGVLVALAVVFWL</sequence>
<evidence type="ECO:0000313" key="3">
    <source>
        <dbReference type="Proteomes" id="UP001523219"/>
    </source>
</evidence>
<keyword evidence="3" id="KW-1185">Reference proteome</keyword>
<dbReference type="EMBL" id="JAMWMR010000034">
    <property type="protein sequence ID" value="MCN9244351.1"/>
    <property type="molecule type" value="Genomic_DNA"/>
</dbReference>
<name>A0ABT0ZLA5_9ACTN</name>
<gene>
    <name evidence="2" type="ORF">NGF19_26800</name>
</gene>
<protein>
    <submittedName>
        <fullName evidence="2">Uncharacterized protein</fullName>
    </submittedName>
</protein>
<accession>A0ABT0ZLA5</accession>
<proteinExistence type="predicted"/>
<reference evidence="2 3" key="1">
    <citation type="submission" date="2022-05" db="EMBL/GenBank/DDBJ databases">
        <title>Streptomyces sp. nov. RY43-2 isolated from soil of a peat swamp forest.</title>
        <authorList>
            <person name="Kanchanasin P."/>
            <person name="Tanasupawat S."/>
            <person name="Phongsopitanun W."/>
        </authorList>
    </citation>
    <scope>NUCLEOTIDE SEQUENCE [LARGE SCALE GENOMIC DNA]</scope>
    <source>
        <strain evidence="2 3">RY43-2</strain>
    </source>
</reference>
<keyword evidence="1" id="KW-0812">Transmembrane</keyword>
<evidence type="ECO:0000256" key="1">
    <source>
        <dbReference type="SAM" id="Phobius"/>
    </source>
</evidence>
<keyword evidence="1" id="KW-0472">Membrane</keyword>
<organism evidence="2 3">
    <name type="scientific">Streptomyces macrolidinus</name>
    <dbReference type="NCBI Taxonomy" id="2952607"/>
    <lineage>
        <taxon>Bacteria</taxon>
        <taxon>Bacillati</taxon>
        <taxon>Actinomycetota</taxon>
        <taxon>Actinomycetes</taxon>
        <taxon>Kitasatosporales</taxon>
        <taxon>Streptomycetaceae</taxon>
        <taxon>Streptomyces</taxon>
    </lineage>
</organism>
<evidence type="ECO:0000313" key="2">
    <source>
        <dbReference type="EMBL" id="MCN9244351.1"/>
    </source>
</evidence>
<feature type="transmembrane region" description="Helical" evidence="1">
    <location>
        <begin position="146"/>
        <end position="170"/>
    </location>
</feature>
<dbReference type="Proteomes" id="UP001523219">
    <property type="component" value="Unassembled WGS sequence"/>
</dbReference>
<comment type="caution">
    <text evidence="2">The sequence shown here is derived from an EMBL/GenBank/DDBJ whole genome shotgun (WGS) entry which is preliminary data.</text>
</comment>
<dbReference type="RefSeq" id="WP_252428140.1">
    <property type="nucleotide sequence ID" value="NZ_JAMWMR010000034.1"/>
</dbReference>